<keyword evidence="2" id="KW-0472">Membrane</keyword>
<feature type="domain" description="Ig-like" evidence="4">
    <location>
        <begin position="25"/>
        <end position="115"/>
    </location>
</feature>
<dbReference type="Proteomes" id="UP001152320">
    <property type="component" value="Chromosome 21"/>
</dbReference>
<proteinExistence type="predicted"/>
<evidence type="ECO:0000256" key="1">
    <source>
        <dbReference type="SAM" id="MobiDB-lite"/>
    </source>
</evidence>
<reference evidence="5" key="1">
    <citation type="submission" date="2021-10" db="EMBL/GenBank/DDBJ databases">
        <title>Tropical sea cucumber genome reveals ecological adaptation and Cuvierian tubules defense mechanism.</title>
        <authorList>
            <person name="Chen T."/>
        </authorList>
    </citation>
    <scope>NUCLEOTIDE SEQUENCE</scope>
    <source>
        <strain evidence="5">Nanhai2018</strain>
        <tissue evidence="5">Muscle</tissue>
    </source>
</reference>
<dbReference type="EMBL" id="JAIZAY010000021">
    <property type="protein sequence ID" value="KAJ8021404.1"/>
    <property type="molecule type" value="Genomic_DNA"/>
</dbReference>
<sequence>MEFNINLLIILCSTIFHTISGNFGDDIIEIQPMNPKVREGDNIILTCFSPIPGALVSWLQVSQTSTVFESVERYSFPGGKVIRLGNASRFPTEESSSVAFLCSGNVNGVEEQQLSTVTVVARDFSMAVTEQSSLVIFPLIPVARNGTNFTLTCLAPSENTSDIGWYIPGEQSAKFETFEIRKFDNGANITLIGINVDSTETVIRIVCLQTDETFISEQVDIRVTETIPTTELPISSKSGKERSTIITNPPILVTTPYVTASYVGGIPLSLVLIAIGIGAGLAVFVICLILLSVYVLVVFRSQGWGPFKSSEDVDDVFKANPREIDNYRPYQSLGDKDDASNPRGVGNKEGYADLRQYEEPRLYMRLESKSSSKPQKQEYNVPEAIYDGGDTTAVQMISFRHTDSKEGDV</sequence>
<protein>
    <recommendedName>
        <fullName evidence="4">Ig-like domain-containing protein</fullName>
    </recommendedName>
</protein>
<evidence type="ECO:0000313" key="6">
    <source>
        <dbReference type="Proteomes" id="UP001152320"/>
    </source>
</evidence>
<feature type="region of interest" description="Disordered" evidence="1">
    <location>
        <begin position="327"/>
        <end position="351"/>
    </location>
</feature>
<feature type="signal peptide" evidence="3">
    <location>
        <begin position="1"/>
        <end position="21"/>
    </location>
</feature>
<feature type="chain" id="PRO_5040451136" description="Ig-like domain-containing protein" evidence="3">
    <location>
        <begin position="22"/>
        <end position="409"/>
    </location>
</feature>
<accession>A0A9Q0YIW8</accession>
<evidence type="ECO:0000313" key="5">
    <source>
        <dbReference type="EMBL" id="KAJ8021404.1"/>
    </source>
</evidence>
<evidence type="ECO:0000256" key="2">
    <source>
        <dbReference type="SAM" id="Phobius"/>
    </source>
</evidence>
<evidence type="ECO:0000259" key="4">
    <source>
        <dbReference type="PROSITE" id="PS50835"/>
    </source>
</evidence>
<dbReference type="AlphaFoldDB" id="A0A9Q0YIW8"/>
<keyword evidence="3" id="KW-0732">Signal</keyword>
<gene>
    <name evidence="5" type="ORF">HOLleu_38588</name>
</gene>
<keyword evidence="2" id="KW-1133">Transmembrane helix</keyword>
<organism evidence="5 6">
    <name type="scientific">Holothuria leucospilota</name>
    <name type="common">Black long sea cucumber</name>
    <name type="synonym">Mertensiothuria leucospilota</name>
    <dbReference type="NCBI Taxonomy" id="206669"/>
    <lineage>
        <taxon>Eukaryota</taxon>
        <taxon>Metazoa</taxon>
        <taxon>Echinodermata</taxon>
        <taxon>Eleutherozoa</taxon>
        <taxon>Echinozoa</taxon>
        <taxon>Holothuroidea</taxon>
        <taxon>Aspidochirotacea</taxon>
        <taxon>Aspidochirotida</taxon>
        <taxon>Holothuriidae</taxon>
        <taxon>Holothuria</taxon>
    </lineage>
</organism>
<name>A0A9Q0YIW8_HOLLE</name>
<comment type="caution">
    <text evidence="5">The sequence shown here is derived from an EMBL/GenBank/DDBJ whole genome shotgun (WGS) entry which is preliminary data.</text>
</comment>
<evidence type="ECO:0000256" key="3">
    <source>
        <dbReference type="SAM" id="SignalP"/>
    </source>
</evidence>
<keyword evidence="6" id="KW-1185">Reference proteome</keyword>
<keyword evidence="2" id="KW-0812">Transmembrane</keyword>
<dbReference type="OrthoDB" id="10491205at2759"/>
<feature type="transmembrane region" description="Helical" evidence="2">
    <location>
        <begin position="270"/>
        <end position="299"/>
    </location>
</feature>
<dbReference type="PROSITE" id="PS50835">
    <property type="entry name" value="IG_LIKE"/>
    <property type="match status" value="1"/>
</dbReference>
<dbReference type="InterPro" id="IPR007110">
    <property type="entry name" value="Ig-like_dom"/>
</dbReference>